<evidence type="ECO:0000313" key="2">
    <source>
        <dbReference type="Proteomes" id="UP000635726"/>
    </source>
</evidence>
<proteinExistence type="predicted"/>
<protein>
    <submittedName>
        <fullName evidence="1">Uncharacterized protein</fullName>
    </submittedName>
</protein>
<reference evidence="1" key="2">
    <citation type="submission" date="2020-09" db="EMBL/GenBank/DDBJ databases">
        <authorList>
            <person name="Sun Q."/>
            <person name="Ohkuma M."/>
        </authorList>
    </citation>
    <scope>NUCLEOTIDE SEQUENCE</scope>
    <source>
        <strain evidence="1">JCM 14371</strain>
    </source>
</reference>
<keyword evidence="2" id="KW-1185">Reference proteome</keyword>
<dbReference type="AlphaFoldDB" id="A0A917PGT2"/>
<gene>
    <name evidence="1" type="ORF">GCM10008939_22440</name>
</gene>
<name>A0A917PGT2_9DEIO</name>
<evidence type="ECO:0000313" key="1">
    <source>
        <dbReference type="EMBL" id="GGJ77925.1"/>
    </source>
</evidence>
<accession>A0A917PGT2</accession>
<dbReference type="EMBL" id="BMOE01000007">
    <property type="protein sequence ID" value="GGJ77925.1"/>
    <property type="molecule type" value="Genomic_DNA"/>
</dbReference>
<comment type="caution">
    <text evidence="1">The sequence shown here is derived from an EMBL/GenBank/DDBJ whole genome shotgun (WGS) entry which is preliminary data.</text>
</comment>
<reference evidence="1" key="1">
    <citation type="journal article" date="2014" name="Int. J. Syst. Evol. Microbiol.">
        <title>Complete genome sequence of Corynebacterium casei LMG S-19264T (=DSM 44701T), isolated from a smear-ripened cheese.</title>
        <authorList>
            <consortium name="US DOE Joint Genome Institute (JGI-PGF)"/>
            <person name="Walter F."/>
            <person name="Albersmeier A."/>
            <person name="Kalinowski J."/>
            <person name="Ruckert C."/>
        </authorList>
    </citation>
    <scope>NUCLEOTIDE SEQUENCE</scope>
    <source>
        <strain evidence="1">JCM 14371</strain>
    </source>
</reference>
<organism evidence="1 2">
    <name type="scientific">Deinococcus aquiradiocola</name>
    <dbReference type="NCBI Taxonomy" id="393059"/>
    <lineage>
        <taxon>Bacteria</taxon>
        <taxon>Thermotogati</taxon>
        <taxon>Deinococcota</taxon>
        <taxon>Deinococci</taxon>
        <taxon>Deinococcales</taxon>
        <taxon>Deinococcaceae</taxon>
        <taxon>Deinococcus</taxon>
    </lineage>
</organism>
<dbReference type="Proteomes" id="UP000635726">
    <property type="component" value="Unassembled WGS sequence"/>
</dbReference>
<sequence>MGLRYQVQKVTVVCACAAVVADRPRAIVRAVRVRFMRVSLNGGGGPGRTVDVHLRGQAGCRWDAGLLVLLLDDALGRDAQHGGRLGTAGEQGGVQHFQHQRL</sequence>